<keyword evidence="2 6" id="KW-0808">Transferase</keyword>
<evidence type="ECO:0000256" key="2">
    <source>
        <dbReference type="ARBA" id="ARBA00022679"/>
    </source>
</evidence>
<dbReference type="Gene3D" id="3.40.1030.10">
    <property type="entry name" value="Nucleoside phosphorylase/phosphoribosyltransferase catalytic domain"/>
    <property type="match status" value="1"/>
</dbReference>
<dbReference type="Pfam" id="PF02885">
    <property type="entry name" value="Glycos_trans_3N"/>
    <property type="match status" value="1"/>
</dbReference>
<evidence type="ECO:0000259" key="5">
    <source>
        <dbReference type="Pfam" id="PF02885"/>
    </source>
</evidence>
<feature type="domain" description="Glycosyl transferase family 3 N-terminal" evidence="5">
    <location>
        <begin position="33"/>
        <end position="86"/>
    </location>
</feature>
<organism evidence="6 7">
    <name type="scientific">Niveomyces insectorum RCEF 264</name>
    <dbReference type="NCBI Taxonomy" id="1081102"/>
    <lineage>
        <taxon>Eukaryota</taxon>
        <taxon>Fungi</taxon>
        <taxon>Dikarya</taxon>
        <taxon>Ascomycota</taxon>
        <taxon>Pezizomycotina</taxon>
        <taxon>Sordariomycetes</taxon>
        <taxon>Hypocreomycetidae</taxon>
        <taxon>Hypocreales</taxon>
        <taxon>Cordycipitaceae</taxon>
        <taxon>Niveomyces</taxon>
    </lineage>
</organism>
<dbReference type="STRING" id="1081102.A0A167XWP6"/>
<dbReference type="PANTHER" id="PTHR43285">
    <property type="entry name" value="ANTHRANILATE PHOSPHORIBOSYLTRANSFERASE"/>
    <property type="match status" value="1"/>
</dbReference>
<dbReference type="OrthoDB" id="427800at2759"/>
<dbReference type="AlphaFoldDB" id="A0A167XWP6"/>
<dbReference type="Pfam" id="PF00591">
    <property type="entry name" value="Glycos_transf_3"/>
    <property type="match status" value="2"/>
</dbReference>
<reference evidence="6 7" key="1">
    <citation type="journal article" date="2016" name="Genome Biol. Evol.">
        <title>Divergent and convergent evolution of fungal pathogenicity.</title>
        <authorList>
            <person name="Shang Y."/>
            <person name="Xiao G."/>
            <person name="Zheng P."/>
            <person name="Cen K."/>
            <person name="Zhan S."/>
            <person name="Wang C."/>
        </authorList>
    </citation>
    <scope>NUCLEOTIDE SEQUENCE [LARGE SCALE GENOMIC DNA]</scope>
    <source>
        <strain evidence="6 7">RCEF 264</strain>
    </source>
</reference>
<sequence length="465" mass="48486">MAAQQRAADAAAEAFVDIKPLLNRLWPLPATGAPSADDIADAVALFFTNQVSPVQAGALLMCLHFTGLDRQADVLAACAARMRRAAARVDADALRAVTAAAPGLRRGQYRGGLCDIVGTGGDAHNTFNVSTAASILASAYLRLAKHGNRASTSKSGSADLLAHLPHSGGGGGGGNGPSTHGDTTQRQPGTIENESTDLVANLHYVAPATLPRLYATTNYAFLFAPVFHPGMRHVAPIRRQLPWRTLFNLLGPLANPVDVLEETATGSQKPSPLEARIIGVARRELGPVFAEALRMAGTRKALVVCGAEALDEISIAGPTDCWWLHETADTAAAAGSGVVAVDHFQLTPADFGVAAHPLSAVSPGQSAAANAATMTGILRDERPADDPLLSFVLINTAALLVVSGRCEPDDGGKEDASDVVTERGPGGGRWKEGVRLARAAIRSGEARRQWQRFVEATNELPPAAV</sequence>
<evidence type="ECO:0000256" key="3">
    <source>
        <dbReference type="SAM" id="MobiDB-lite"/>
    </source>
</evidence>
<dbReference type="PANTHER" id="PTHR43285:SF2">
    <property type="entry name" value="ANTHRANILATE PHOSPHORIBOSYLTRANSFERASE"/>
    <property type="match status" value="1"/>
</dbReference>
<dbReference type="Gene3D" id="1.20.970.10">
    <property type="entry name" value="Transferase, Pyrimidine Nucleoside Phosphorylase, Chain C"/>
    <property type="match status" value="1"/>
</dbReference>
<protein>
    <submittedName>
        <fullName evidence="6">Anthranilate phosphoribosyltransferase</fullName>
    </submittedName>
</protein>
<evidence type="ECO:0000256" key="1">
    <source>
        <dbReference type="ARBA" id="ARBA00022676"/>
    </source>
</evidence>
<proteinExistence type="predicted"/>
<evidence type="ECO:0000313" key="7">
    <source>
        <dbReference type="Proteomes" id="UP000076874"/>
    </source>
</evidence>
<dbReference type="InterPro" id="IPR035902">
    <property type="entry name" value="Nuc_phospho_transferase"/>
</dbReference>
<dbReference type="InterPro" id="IPR000312">
    <property type="entry name" value="Glycosyl_Trfase_fam3"/>
</dbReference>
<accession>A0A167XWP6</accession>
<dbReference type="SUPFAM" id="SSF52418">
    <property type="entry name" value="Nucleoside phosphorylase/phosphoribosyltransferase catalytic domain"/>
    <property type="match status" value="2"/>
</dbReference>
<feature type="compositionally biased region" description="Gly residues" evidence="3">
    <location>
        <begin position="167"/>
        <end position="176"/>
    </location>
</feature>
<feature type="compositionally biased region" description="Polar residues" evidence="3">
    <location>
        <begin position="177"/>
        <end position="190"/>
    </location>
</feature>
<feature type="region of interest" description="Disordered" evidence="3">
    <location>
        <begin position="406"/>
        <end position="427"/>
    </location>
</feature>
<name>A0A167XWP6_9HYPO</name>
<keyword evidence="7" id="KW-1185">Reference proteome</keyword>
<dbReference type="Proteomes" id="UP000076874">
    <property type="component" value="Unassembled WGS sequence"/>
</dbReference>
<feature type="domain" description="Glycosyl transferase family 3" evidence="4">
    <location>
        <begin position="206"/>
        <end position="446"/>
    </location>
</feature>
<evidence type="ECO:0000313" key="6">
    <source>
        <dbReference type="EMBL" id="OAA65503.1"/>
    </source>
</evidence>
<feature type="domain" description="Glycosyl transferase family 3" evidence="4">
    <location>
        <begin position="113"/>
        <end position="164"/>
    </location>
</feature>
<dbReference type="GO" id="GO:0005829">
    <property type="term" value="C:cytosol"/>
    <property type="evidence" value="ECO:0007669"/>
    <property type="project" value="TreeGrafter"/>
</dbReference>
<dbReference type="EMBL" id="AZHD01000003">
    <property type="protein sequence ID" value="OAA65503.1"/>
    <property type="molecule type" value="Genomic_DNA"/>
</dbReference>
<dbReference type="GO" id="GO:0000162">
    <property type="term" value="P:L-tryptophan biosynthetic process"/>
    <property type="evidence" value="ECO:0007669"/>
    <property type="project" value="InterPro"/>
</dbReference>
<dbReference type="InterPro" id="IPR017459">
    <property type="entry name" value="Glycosyl_Trfase_fam3_N_dom"/>
</dbReference>
<keyword evidence="1 6" id="KW-0328">Glycosyltransferase</keyword>
<comment type="caution">
    <text evidence="6">The sequence shown here is derived from an EMBL/GenBank/DDBJ whole genome shotgun (WGS) entry which is preliminary data.</text>
</comment>
<dbReference type="GO" id="GO:0004048">
    <property type="term" value="F:anthranilate phosphoribosyltransferase activity"/>
    <property type="evidence" value="ECO:0007669"/>
    <property type="project" value="InterPro"/>
</dbReference>
<feature type="compositionally biased region" description="Basic and acidic residues" evidence="3">
    <location>
        <begin position="406"/>
        <end position="416"/>
    </location>
</feature>
<feature type="region of interest" description="Disordered" evidence="3">
    <location>
        <begin position="152"/>
        <end position="190"/>
    </location>
</feature>
<gene>
    <name evidence="6" type="ORF">SPI_02290</name>
</gene>
<dbReference type="InterPro" id="IPR005940">
    <property type="entry name" value="Anthranilate_Pribosyl_Tfrase"/>
</dbReference>
<evidence type="ECO:0000259" key="4">
    <source>
        <dbReference type="Pfam" id="PF00591"/>
    </source>
</evidence>